<reference evidence="1" key="1">
    <citation type="submission" date="2023-07" db="EMBL/GenBank/DDBJ databases">
        <title>draft genome sequence of fig (Ficus carica).</title>
        <authorList>
            <person name="Takahashi T."/>
            <person name="Nishimura K."/>
        </authorList>
    </citation>
    <scope>NUCLEOTIDE SEQUENCE</scope>
</reference>
<accession>A0AA88DK90</accession>
<name>A0AA88DK90_FICCA</name>
<sequence>MASYHDSRDKIVFKICHGYLCYISPVITMEIEILQLLDLRFEKSKIWVETTKKEKGGGEGKKTDGPFGE</sequence>
<dbReference type="Proteomes" id="UP001187192">
    <property type="component" value="Unassembled WGS sequence"/>
</dbReference>
<comment type="caution">
    <text evidence="1">The sequence shown here is derived from an EMBL/GenBank/DDBJ whole genome shotgun (WGS) entry which is preliminary data.</text>
</comment>
<dbReference type="AlphaFoldDB" id="A0AA88DK90"/>
<organism evidence="1 2">
    <name type="scientific">Ficus carica</name>
    <name type="common">Common fig</name>
    <dbReference type="NCBI Taxonomy" id="3494"/>
    <lineage>
        <taxon>Eukaryota</taxon>
        <taxon>Viridiplantae</taxon>
        <taxon>Streptophyta</taxon>
        <taxon>Embryophyta</taxon>
        <taxon>Tracheophyta</taxon>
        <taxon>Spermatophyta</taxon>
        <taxon>Magnoliopsida</taxon>
        <taxon>eudicotyledons</taxon>
        <taxon>Gunneridae</taxon>
        <taxon>Pentapetalae</taxon>
        <taxon>rosids</taxon>
        <taxon>fabids</taxon>
        <taxon>Rosales</taxon>
        <taxon>Moraceae</taxon>
        <taxon>Ficeae</taxon>
        <taxon>Ficus</taxon>
    </lineage>
</organism>
<keyword evidence="2" id="KW-1185">Reference proteome</keyword>
<proteinExistence type="predicted"/>
<gene>
    <name evidence="1" type="ORF">TIFTF001_023804</name>
</gene>
<evidence type="ECO:0000313" key="1">
    <source>
        <dbReference type="EMBL" id="GMN54669.1"/>
    </source>
</evidence>
<protein>
    <submittedName>
        <fullName evidence="1">Uncharacterized protein</fullName>
    </submittedName>
</protein>
<dbReference type="EMBL" id="BTGU01000052">
    <property type="protein sequence ID" value="GMN54669.1"/>
    <property type="molecule type" value="Genomic_DNA"/>
</dbReference>
<evidence type="ECO:0000313" key="2">
    <source>
        <dbReference type="Proteomes" id="UP001187192"/>
    </source>
</evidence>